<keyword evidence="2" id="KW-1185">Reference proteome</keyword>
<evidence type="ECO:0000313" key="2">
    <source>
        <dbReference type="Proteomes" id="UP000095280"/>
    </source>
</evidence>
<feature type="compositionally biased region" description="Low complexity" evidence="1">
    <location>
        <begin position="71"/>
        <end position="88"/>
    </location>
</feature>
<dbReference type="WBParaSite" id="maker-uti_cns_0005688-snap-gene-0.5-mRNA-1">
    <property type="protein sequence ID" value="maker-uti_cns_0005688-snap-gene-0.5-mRNA-1"/>
    <property type="gene ID" value="maker-uti_cns_0005688-snap-gene-0.5"/>
</dbReference>
<evidence type="ECO:0000313" key="3">
    <source>
        <dbReference type="WBParaSite" id="maker-uti_cns_0002977-snap-gene-0.5-mRNA-1"/>
    </source>
</evidence>
<evidence type="ECO:0000313" key="4">
    <source>
        <dbReference type="WBParaSite" id="maker-uti_cns_0005688-snap-gene-0.5-mRNA-1"/>
    </source>
</evidence>
<proteinExistence type="predicted"/>
<dbReference type="AlphaFoldDB" id="A0A1I8HE38"/>
<sequence>MSHLKSQHRRRVNCRDCTLDIRVSMVLLEIQPGESEHSDGAESVSFCASPVQNDEEKPEGVSEQRRVGSDESAFGEGSWSSSSFPPTSQLDCRLTNSSDSCSSGGDSAIVRSPVESAVQPDRARPVYTADTVTESCTTDFTYASVVSRLESDDSDTLPALPVQLPAELPTVQQQTQCCWLCQKAEPVSAVKCPSNGRQDAATQTVGGQVAPPSRVAAGSPAAQSHRRTAESRSAGAAAAAHLWTRPSFSPSQRQQQVQNRAKTDPRTINSSPGLSRGFPTSQMPLKCISGSWGKHRELWKEWRPTS</sequence>
<feature type="region of interest" description="Disordered" evidence="1">
    <location>
        <begin position="34"/>
        <end position="117"/>
    </location>
</feature>
<feature type="compositionally biased region" description="Polar residues" evidence="1">
    <location>
        <begin position="195"/>
        <end position="206"/>
    </location>
</feature>
<dbReference type="Proteomes" id="UP000095280">
    <property type="component" value="Unplaced"/>
</dbReference>
<reference evidence="3 4" key="1">
    <citation type="submission" date="2016-11" db="UniProtKB">
        <authorList>
            <consortium name="WormBaseParasite"/>
        </authorList>
    </citation>
    <scope>IDENTIFICATION</scope>
</reference>
<accession>A0A1I8HE38</accession>
<organism evidence="2 4">
    <name type="scientific">Macrostomum lignano</name>
    <dbReference type="NCBI Taxonomy" id="282301"/>
    <lineage>
        <taxon>Eukaryota</taxon>
        <taxon>Metazoa</taxon>
        <taxon>Spiralia</taxon>
        <taxon>Lophotrochozoa</taxon>
        <taxon>Platyhelminthes</taxon>
        <taxon>Rhabditophora</taxon>
        <taxon>Macrostomorpha</taxon>
        <taxon>Macrostomida</taxon>
        <taxon>Macrostomidae</taxon>
        <taxon>Macrostomum</taxon>
    </lineage>
</organism>
<dbReference type="WBParaSite" id="maker-uti_cns_0002977-snap-gene-0.5-mRNA-1">
    <property type="protein sequence ID" value="maker-uti_cns_0002977-snap-gene-0.5-mRNA-1"/>
    <property type="gene ID" value="maker-uti_cns_0002977-snap-gene-0.5"/>
</dbReference>
<feature type="compositionally biased region" description="Basic and acidic residues" evidence="1">
    <location>
        <begin position="54"/>
        <end position="69"/>
    </location>
</feature>
<name>A0A1I8HE38_9PLAT</name>
<evidence type="ECO:0000256" key="1">
    <source>
        <dbReference type="SAM" id="MobiDB-lite"/>
    </source>
</evidence>
<feature type="region of interest" description="Disordered" evidence="1">
    <location>
        <begin position="191"/>
        <end position="286"/>
    </location>
</feature>
<feature type="compositionally biased region" description="Polar residues" evidence="1">
    <location>
        <begin position="266"/>
        <end position="283"/>
    </location>
</feature>
<protein>
    <submittedName>
        <fullName evidence="3 4">Uncharacterized protein</fullName>
    </submittedName>
</protein>
<feature type="compositionally biased region" description="Low complexity" evidence="1">
    <location>
        <begin position="97"/>
        <end position="107"/>
    </location>
</feature>